<reference evidence="2" key="1">
    <citation type="submission" date="2023-07" db="EMBL/GenBank/DDBJ databases">
        <title>Chromosome-level genome assembly of Artemia franciscana.</title>
        <authorList>
            <person name="Jo E."/>
        </authorList>
    </citation>
    <scope>NUCLEOTIDE SEQUENCE</scope>
    <source>
        <tissue evidence="2">Whole body</tissue>
    </source>
</reference>
<gene>
    <name evidence="2" type="ORF">QYM36_014800</name>
</gene>
<accession>A0AA88HG89</accession>
<evidence type="ECO:0000313" key="2">
    <source>
        <dbReference type="EMBL" id="KAK2706881.1"/>
    </source>
</evidence>
<evidence type="ECO:0000313" key="3">
    <source>
        <dbReference type="Proteomes" id="UP001187531"/>
    </source>
</evidence>
<organism evidence="2 3">
    <name type="scientific">Artemia franciscana</name>
    <name type="common">Brine shrimp</name>
    <name type="synonym">Artemia sanfranciscana</name>
    <dbReference type="NCBI Taxonomy" id="6661"/>
    <lineage>
        <taxon>Eukaryota</taxon>
        <taxon>Metazoa</taxon>
        <taxon>Ecdysozoa</taxon>
        <taxon>Arthropoda</taxon>
        <taxon>Crustacea</taxon>
        <taxon>Branchiopoda</taxon>
        <taxon>Anostraca</taxon>
        <taxon>Artemiidae</taxon>
        <taxon>Artemia</taxon>
    </lineage>
</organism>
<name>A0AA88HG89_ARTSF</name>
<proteinExistence type="predicted"/>
<keyword evidence="3" id="KW-1185">Reference proteome</keyword>
<sequence length="80" mass="9033">MKLRKVDYRRVPPYVRYHSSANITSRPLQAVDLDAALYLVMECFEESPVLIWQADGPHDAPQGIPVDSIESSSEVDKSDE</sequence>
<dbReference type="AlphaFoldDB" id="A0AA88HG89"/>
<comment type="caution">
    <text evidence="2">The sequence shown here is derived from an EMBL/GenBank/DDBJ whole genome shotgun (WGS) entry which is preliminary data.</text>
</comment>
<protein>
    <submittedName>
        <fullName evidence="2">Uncharacterized protein</fullName>
    </submittedName>
</protein>
<dbReference type="Proteomes" id="UP001187531">
    <property type="component" value="Unassembled WGS sequence"/>
</dbReference>
<feature type="region of interest" description="Disordered" evidence="1">
    <location>
        <begin position="55"/>
        <end position="80"/>
    </location>
</feature>
<dbReference type="EMBL" id="JAVRJZ010000019">
    <property type="protein sequence ID" value="KAK2706881.1"/>
    <property type="molecule type" value="Genomic_DNA"/>
</dbReference>
<evidence type="ECO:0000256" key="1">
    <source>
        <dbReference type="SAM" id="MobiDB-lite"/>
    </source>
</evidence>